<dbReference type="AlphaFoldDB" id="A0A2I0XEA4"/>
<proteinExistence type="predicted"/>
<feature type="region of interest" description="Disordered" evidence="1">
    <location>
        <begin position="50"/>
        <end position="70"/>
    </location>
</feature>
<dbReference type="Proteomes" id="UP000233837">
    <property type="component" value="Unassembled WGS sequence"/>
</dbReference>
<gene>
    <name evidence="2" type="ORF">MA16_Dca002079</name>
</gene>
<organism evidence="2 3">
    <name type="scientific">Dendrobium catenatum</name>
    <dbReference type="NCBI Taxonomy" id="906689"/>
    <lineage>
        <taxon>Eukaryota</taxon>
        <taxon>Viridiplantae</taxon>
        <taxon>Streptophyta</taxon>
        <taxon>Embryophyta</taxon>
        <taxon>Tracheophyta</taxon>
        <taxon>Spermatophyta</taxon>
        <taxon>Magnoliopsida</taxon>
        <taxon>Liliopsida</taxon>
        <taxon>Asparagales</taxon>
        <taxon>Orchidaceae</taxon>
        <taxon>Epidendroideae</taxon>
        <taxon>Malaxideae</taxon>
        <taxon>Dendrobiinae</taxon>
        <taxon>Dendrobium</taxon>
    </lineage>
</organism>
<dbReference type="EMBL" id="KZ501954">
    <property type="protein sequence ID" value="PKU86248.1"/>
    <property type="molecule type" value="Genomic_DNA"/>
</dbReference>
<dbReference type="OrthoDB" id="691424at2759"/>
<dbReference type="PANTHER" id="PTHR31579">
    <property type="entry name" value="OS03G0796600 PROTEIN"/>
    <property type="match status" value="1"/>
</dbReference>
<name>A0A2I0XEA4_9ASPA</name>
<protein>
    <submittedName>
        <fullName evidence="2">Uncharacterized protein</fullName>
    </submittedName>
</protein>
<dbReference type="InterPro" id="IPR006502">
    <property type="entry name" value="PDDEXK-like"/>
</dbReference>
<reference evidence="2 3" key="1">
    <citation type="journal article" date="2016" name="Sci. Rep.">
        <title>The Dendrobium catenatum Lindl. genome sequence provides insights into polysaccharide synthase, floral development and adaptive evolution.</title>
        <authorList>
            <person name="Zhang G.Q."/>
            <person name="Xu Q."/>
            <person name="Bian C."/>
            <person name="Tsai W.C."/>
            <person name="Yeh C.M."/>
            <person name="Liu K.W."/>
            <person name="Yoshida K."/>
            <person name="Zhang L.S."/>
            <person name="Chang S.B."/>
            <person name="Chen F."/>
            <person name="Shi Y."/>
            <person name="Su Y.Y."/>
            <person name="Zhang Y.Q."/>
            <person name="Chen L.J."/>
            <person name="Yin Y."/>
            <person name="Lin M."/>
            <person name="Huang H."/>
            <person name="Deng H."/>
            <person name="Wang Z.W."/>
            <person name="Zhu S.L."/>
            <person name="Zhao X."/>
            <person name="Deng C."/>
            <person name="Niu S.C."/>
            <person name="Huang J."/>
            <person name="Wang M."/>
            <person name="Liu G.H."/>
            <person name="Yang H.J."/>
            <person name="Xiao X.J."/>
            <person name="Hsiao Y.Y."/>
            <person name="Wu W.L."/>
            <person name="Chen Y.Y."/>
            <person name="Mitsuda N."/>
            <person name="Ohme-Takagi M."/>
            <person name="Luo Y.B."/>
            <person name="Van de Peer Y."/>
            <person name="Liu Z.J."/>
        </authorList>
    </citation>
    <scope>NUCLEOTIDE SEQUENCE [LARGE SCALE GENOMIC DNA]</scope>
    <source>
        <tissue evidence="2">The whole plant</tissue>
    </source>
</reference>
<dbReference type="PANTHER" id="PTHR31579:SF1">
    <property type="entry name" value="OS03G0796600 PROTEIN"/>
    <property type="match status" value="1"/>
</dbReference>
<accession>A0A2I0XEA4</accession>
<evidence type="ECO:0000256" key="1">
    <source>
        <dbReference type="SAM" id="MobiDB-lite"/>
    </source>
</evidence>
<dbReference type="NCBIfam" id="TIGR01615">
    <property type="entry name" value="A_thal_3542"/>
    <property type="match status" value="1"/>
</dbReference>
<evidence type="ECO:0000313" key="2">
    <source>
        <dbReference type="EMBL" id="PKU86248.1"/>
    </source>
</evidence>
<feature type="region of interest" description="Disordered" evidence="1">
    <location>
        <begin position="1"/>
        <end position="30"/>
    </location>
</feature>
<reference evidence="2 3" key="2">
    <citation type="journal article" date="2017" name="Nature">
        <title>The Apostasia genome and the evolution of orchids.</title>
        <authorList>
            <person name="Zhang G.Q."/>
            <person name="Liu K.W."/>
            <person name="Li Z."/>
            <person name="Lohaus R."/>
            <person name="Hsiao Y.Y."/>
            <person name="Niu S.C."/>
            <person name="Wang J.Y."/>
            <person name="Lin Y.C."/>
            <person name="Xu Q."/>
            <person name="Chen L.J."/>
            <person name="Yoshida K."/>
            <person name="Fujiwara S."/>
            <person name="Wang Z.W."/>
            <person name="Zhang Y.Q."/>
            <person name="Mitsuda N."/>
            <person name="Wang M."/>
            <person name="Liu G.H."/>
            <person name="Pecoraro L."/>
            <person name="Huang H.X."/>
            <person name="Xiao X.J."/>
            <person name="Lin M."/>
            <person name="Wu X.Y."/>
            <person name="Wu W.L."/>
            <person name="Chen Y.Y."/>
            <person name="Chang S.B."/>
            <person name="Sakamoto S."/>
            <person name="Ohme-Takagi M."/>
            <person name="Yagi M."/>
            <person name="Zeng S.J."/>
            <person name="Shen C.Y."/>
            <person name="Yeh C.M."/>
            <person name="Luo Y.B."/>
            <person name="Tsai W.C."/>
            <person name="Van de Peer Y."/>
            <person name="Liu Z.J."/>
        </authorList>
    </citation>
    <scope>NUCLEOTIDE SEQUENCE [LARGE SCALE GENOMIC DNA]</scope>
    <source>
        <tissue evidence="2">The whole plant</tissue>
    </source>
</reference>
<dbReference type="Pfam" id="PF04720">
    <property type="entry name" value="PDDEXK_6"/>
    <property type="match status" value="1"/>
</dbReference>
<sequence>MPFPTKVQPVDLKGSFGRNDQGKTAGGKSRLKRLFERQFQSVLRISSSEKLAGAGEGKGSDRDEGAVGDPEPNSVCLVFSFMEDSNEKSSGAAAARCGRSRCICFNGNCDDSTDDEFGSDSPPIAAGFPGDGIEILKSLVPCASITERNLLADASKIVEKCKIGKVKVDCRKITASGLRDLGYDASVCKSRWEKTPSFPAGEHEYVDVIVDGDRYLIDVDFRSEFEIARSTKKYRTVLQLLPAIFVGKENRLQQIVSVVSEASRQSLKKEGLHFPPWRKAEYMRAKWLSPYHRTTSAAVDGADVAGKDVSADSRAACPISAVNFSGEFEIRQGNGGIGVEGDEENKITVVVSPWQPPAVKPKAAPPAAGSKVVVAGLASVLREKPPSPIF</sequence>
<evidence type="ECO:0000313" key="3">
    <source>
        <dbReference type="Proteomes" id="UP000233837"/>
    </source>
</evidence>
<keyword evidence="3" id="KW-1185">Reference proteome</keyword>